<dbReference type="OrthoDB" id="2109825at2"/>
<proteinExistence type="predicted"/>
<name>A0A6N7IRW0_9FIRM</name>
<sequence>MRILLTRTGDPWMDWGLVAFYHMARQHYRYMAACRLTAGWLDVELKPQIKTEEYGEIIFHYLRERLNDLILPAVEMKVLGMDYRRPGSGGFNDPAYTISLTGQEKQRLKEARLNAGAQVSVSLRRNYVGLKNDWLKLKDELKTAVSNFLAQQGQAASSGDQCQLCGRNAPAKAYSDMRQNKNPFYNQHHNNRVRGYLSTVTTGTMCPTCNMLNIFAATHHNIPYFVEGQKMTHLLLPVVDDLAVLYKIFVNTSTRLLDLLDPQLTTYRTNIRDLRQPSLYQALIGVYFSIAHRYEPAEEEYREDPALAPGERPALHRWVVLRFSKGQNVSFAHFNLLEVHHRLFDLVRGLDYGSAGDRRGNLYTTFFGAITAGDHRLADEVARGIIFRDWSRVGRGLFALLKESRAPGGRVRWNGRAWPFFEAFVDYAAGEVDHLLEPELMEDLKVVGRTIGINFREDIALLTRLNNAPDAGVLRGVLSEAFFKMYKRKAGSKKEGGADLLVPGEARVENILNNVTADNIEAVRDILLIYACLSALRTQPAEKAENASKAE</sequence>
<accession>A0A6N7IRW0</accession>
<evidence type="ECO:0000313" key="1">
    <source>
        <dbReference type="EMBL" id="MQL52217.1"/>
    </source>
</evidence>
<dbReference type="RefSeq" id="WP_152946143.1">
    <property type="nucleotide sequence ID" value="NZ_WHYR01000018.1"/>
</dbReference>
<evidence type="ECO:0008006" key="3">
    <source>
        <dbReference type="Google" id="ProtNLM"/>
    </source>
</evidence>
<keyword evidence="2" id="KW-1185">Reference proteome</keyword>
<dbReference type="Proteomes" id="UP000441717">
    <property type="component" value="Unassembled WGS sequence"/>
</dbReference>
<dbReference type="AlphaFoldDB" id="A0A6N7IRW0"/>
<organism evidence="1 2">
    <name type="scientific">Desulfofundulus thermobenzoicus</name>
    <dbReference type="NCBI Taxonomy" id="29376"/>
    <lineage>
        <taxon>Bacteria</taxon>
        <taxon>Bacillati</taxon>
        <taxon>Bacillota</taxon>
        <taxon>Clostridia</taxon>
        <taxon>Eubacteriales</taxon>
        <taxon>Peptococcaceae</taxon>
        <taxon>Desulfofundulus</taxon>
    </lineage>
</organism>
<evidence type="ECO:0000313" key="2">
    <source>
        <dbReference type="Proteomes" id="UP000441717"/>
    </source>
</evidence>
<reference evidence="1 2" key="1">
    <citation type="submission" date="2019-10" db="EMBL/GenBank/DDBJ databases">
        <title>Comparative genomics of sulfur disproportionating microorganisms.</title>
        <authorList>
            <person name="Ward L.M."/>
            <person name="Bertran E."/>
            <person name="Johnston D."/>
        </authorList>
    </citation>
    <scope>NUCLEOTIDE SEQUENCE [LARGE SCALE GENOMIC DNA]</scope>
    <source>
        <strain evidence="1 2">DSM 14055</strain>
    </source>
</reference>
<protein>
    <recommendedName>
        <fullName evidence="3">Type I-B CRISPR-associated protein Cas8b1/Cst1</fullName>
    </recommendedName>
</protein>
<comment type="caution">
    <text evidence="1">The sequence shown here is derived from an EMBL/GenBank/DDBJ whole genome shotgun (WGS) entry which is preliminary data.</text>
</comment>
<gene>
    <name evidence="1" type="ORF">GFC01_08020</name>
</gene>
<dbReference type="EMBL" id="WHYR01000018">
    <property type="protein sequence ID" value="MQL52217.1"/>
    <property type="molecule type" value="Genomic_DNA"/>
</dbReference>